<dbReference type="SUPFAM" id="SSF54427">
    <property type="entry name" value="NTF2-like"/>
    <property type="match status" value="1"/>
</dbReference>
<organism evidence="2 3">
    <name type="scientific">Paractinoplanes deccanensis</name>
    <dbReference type="NCBI Taxonomy" id="113561"/>
    <lineage>
        <taxon>Bacteria</taxon>
        <taxon>Bacillati</taxon>
        <taxon>Actinomycetota</taxon>
        <taxon>Actinomycetes</taxon>
        <taxon>Micromonosporales</taxon>
        <taxon>Micromonosporaceae</taxon>
        <taxon>Paractinoplanes</taxon>
    </lineage>
</organism>
<dbReference type="Pfam" id="PF12680">
    <property type="entry name" value="SnoaL_2"/>
    <property type="match status" value="1"/>
</dbReference>
<gene>
    <name evidence="2" type="ORF">Ade02nite_17970</name>
</gene>
<dbReference type="InterPro" id="IPR032710">
    <property type="entry name" value="NTF2-like_dom_sf"/>
</dbReference>
<protein>
    <recommendedName>
        <fullName evidence="1">SnoaL-like domain-containing protein</fullName>
    </recommendedName>
</protein>
<name>A0ABQ3XZI4_9ACTN</name>
<feature type="domain" description="SnoaL-like" evidence="1">
    <location>
        <begin position="11"/>
        <end position="109"/>
    </location>
</feature>
<dbReference type="Proteomes" id="UP000609879">
    <property type="component" value="Unassembled WGS sequence"/>
</dbReference>
<comment type="caution">
    <text evidence="2">The sequence shown here is derived from an EMBL/GenBank/DDBJ whole genome shotgun (WGS) entry which is preliminary data.</text>
</comment>
<dbReference type="InterPro" id="IPR037401">
    <property type="entry name" value="SnoaL-like"/>
</dbReference>
<reference evidence="2 3" key="1">
    <citation type="submission" date="2021-01" db="EMBL/GenBank/DDBJ databases">
        <title>Whole genome shotgun sequence of Actinoplanes deccanensis NBRC 13994.</title>
        <authorList>
            <person name="Komaki H."/>
            <person name="Tamura T."/>
        </authorList>
    </citation>
    <scope>NUCLEOTIDE SEQUENCE [LARGE SCALE GENOMIC DNA]</scope>
    <source>
        <strain evidence="2 3">NBRC 13994</strain>
    </source>
</reference>
<evidence type="ECO:0000313" key="2">
    <source>
        <dbReference type="EMBL" id="GID73156.1"/>
    </source>
</evidence>
<evidence type="ECO:0000259" key="1">
    <source>
        <dbReference type="Pfam" id="PF12680"/>
    </source>
</evidence>
<evidence type="ECO:0000313" key="3">
    <source>
        <dbReference type="Proteomes" id="UP000609879"/>
    </source>
</evidence>
<dbReference type="EMBL" id="BOMI01000030">
    <property type="protein sequence ID" value="GID73156.1"/>
    <property type="molecule type" value="Genomic_DNA"/>
</dbReference>
<accession>A0ABQ3XZI4</accession>
<keyword evidence="3" id="KW-1185">Reference proteome</keyword>
<dbReference type="RefSeq" id="WP_239168649.1">
    <property type="nucleotide sequence ID" value="NZ_BAAABO010000029.1"/>
</dbReference>
<proteinExistence type="predicted"/>
<dbReference type="Gene3D" id="3.10.450.50">
    <property type="match status" value="1"/>
</dbReference>
<sequence length="115" mass="12632">MTVEELMRANLLDVFNERDPERRRAAIERVYTEGVRFSDPDETVVGYDALDAKARKILDEAPGFVFAPAGPIRVVQDLGYLAWHFGPEGQPPVVSGTDIALVEGGRIASVYTLLG</sequence>